<organism evidence="6 7">
    <name type="scientific">Caerostris darwini</name>
    <dbReference type="NCBI Taxonomy" id="1538125"/>
    <lineage>
        <taxon>Eukaryota</taxon>
        <taxon>Metazoa</taxon>
        <taxon>Ecdysozoa</taxon>
        <taxon>Arthropoda</taxon>
        <taxon>Chelicerata</taxon>
        <taxon>Arachnida</taxon>
        <taxon>Araneae</taxon>
        <taxon>Araneomorphae</taxon>
        <taxon>Entelegynae</taxon>
        <taxon>Araneoidea</taxon>
        <taxon>Araneidae</taxon>
        <taxon>Caerostris</taxon>
    </lineage>
</organism>
<protein>
    <submittedName>
        <fullName evidence="6">Papilin</fullName>
    </submittedName>
</protein>
<evidence type="ECO:0000256" key="2">
    <source>
        <dbReference type="ARBA" id="ARBA00022690"/>
    </source>
</evidence>
<dbReference type="PANTHER" id="PTHR23259:SF70">
    <property type="entry name" value="ACCESSORY GLAND PROTEIN ACP62F-RELATED"/>
    <property type="match status" value="1"/>
</dbReference>
<gene>
    <name evidence="6" type="primary">X975_21700</name>
    <name evidence="6" type="ORF">CDAR_32211</name>
</gene>
<feature type="signal peptide" evidence="4">
    <location>
        <begin position="1"/>
        <end position="15"/>
    </location>
</feature>
<keyword evidence="2" id="KW-0646">Protease inhibitor</keyword>
<dbReference type="InterPro" id="IPR036084">
    <property type="entry name" value="Ser_inhib-like_sf"/>
</dbReference>
<dbReference type="CDD" id="cd19941">
    <property type="entry name" value="TIL"/>
    <property type="match status" value="2"/>
</dbReference>
<proteinExistence type="inferred from homology"/>
<sequence length="218" mass="24039">MKVIIGFVLLAVAFAHQEQCPENQHFDSCGSACPLTCDNYENLIIPCVPMCVPGCLCDEGFVKKEDGTCVAPENCPNRCPENQHFTRCGTDCPLTCENYLDPPQICNLMCVSGCECDPGYLKRRDGACVLPVDCLLWGDPDVKNCVDKPDSGMCMALFFKFHYDQNTDHVISLFTVVVVATETITIQKESVFNIAKENFQPKKSIAMLIQTPVPAGLL</sequence>
<feature type="domain" description="TIL" evidence="5">
    <location>
        <begin position="20"/>
        <end position="75"/>
    </location>
</feature>
<comment type="similarity">
    <text evidence="1">Belongs to the serine protease inhibitor-like (TIL domain-containing) family.</text>
</comment>
<accession>A0AAV4WP00</accession>
<evidence type="ECO:0000259" key="5">
    <source>
        <dbReference type="Pfam" id="PF01826"/>
    </source>
</evidence>
<dbReference type="PANTHER" id="PTHR23259">
    <property type="entry name" value="RIDDLE"/>
    <property type="match status" value="1"/>
</dbReference>
<dbReference type="FunFam" id="2.10.25.10:FF:000055">
    <property type="entry name" value="alpha-tectorin isoform X1"/>
    <property type="match status" value="2"/>
</dbReference>
<keyword evidence="3" id="KW-1015">Disulfide bond</keyword>
<dbReference type="Proteomes" id="UP001054837">
    <property type="component" value="Unassembled WGS sequence"/>
</dbReference>
<evidence type="ECO:0000313" key="7">
    <source>
        <dbReference type="Proteomes" id="UP001054837"/>
    </source>
</evidence>
<dbReference type="AlphaFoldDB" id="A0AAV4WP00"/>
<dbReference type="Pfam" id="PF01826">
    <property type="entry name" value="TIL"/>
    <property type="match status" value="2"/>
</dbReference>
<name>A0AAV4WP00_9ARAC</name>
<evidence type="ECO:0000256" key="1">
    <source>
        <dbReference type="ARBA" id="ARBA00007611"/>
    </source>
</evidence>
<dbReference type="Gene3D" id="2.10.25.10">
    <property type="entry name" value="Laminin"/>
    <property type="match status" value="2"/>
</dbReference>
<keyword evidence="4" id="KW-0732">Signal</keyword>
<dbReference type="SUPFAM" id="SSF57567">
    <property type="entry name" value="Serine protease inhibitors"/>
    <property type="match status" value="2"/>
</dbReference>
<comment type="caution">
    <text evidence="6">The sequence shown here is derived from an EMBL/GenBank/DDBJ whole genome shotgun (WGS) entry which is preliminary data.</text>
</comment>
<dbReference type="InterPro" id="IPR002919">
    <property type="entry name" value="TIL_dom"/>
</dbReference>
<reference evidence="6 7" key="1">
    <citation type="submission" date="2021-06" db="EMBL/GenBank/DDBJ databases">
        <title>Caerostris darwini draft genome.</title>
        <authorList>
            <person name="Kono N."/>
            <person name="Arakawa K."/>
        </authorList>
    </citation>
    <scope>NUCLEOTIDE SEQUENCE [LARGE SCALE GENOMIC DNA]</scope>
</reference>
<keyword evidence="7" id="KW-1185">Reference proteome</keyword>
<dbReference type="EMBL" id="BPLQ01014835">
    <property type="protein sequence ID" value="GIY83579.1"/>
    <property type="molecule type" value="Genomic_DNA"/>
</dbReference>
<feature type="domain" description="TIL" evidence="5">
    <location>
        <begin position="79"/>
        <end position="134"/>
    </location>
</feature>
<feature type="chain" id="PRO_5043573769" evidence="4">
    <location>
        <begin position="16"/>
        <end position="218"/>
    </location>
</feature>
<evidence type="ECO:0000313" key="6">
    <source>
        <dbReference type="EMBL" id="GIY83579.1"/>
    </source>
</evidence>
<evidence type="ECO:0000256" key="4">
    <source>
        <dbReference type="SAM" id="SignalP"/>
    </source>
</evidence>
<dbReference type="GO" id="GO:0030414">
    <property type="term" value="F:peptidase inhibitor activity"/>
    <property type="evidence" value="ECO:0007669"/>
    <property type="project" value="UniProtKB-KW"/>
</dbReference>
<dbReference type="InterPro" id="IPR051368">
    <property type="entry name" value="SerProtInhib-TIL_Domain"/>
</dbReference>
<evidence type="ECO:0000256" key="3">
    <source>
        <dbReference type="ARBA" id="ARBA00023157"/>
    </source>
</evidence>